<evidence type="ECO:0000259" key="2">
    <source>
        <dbReference type="Pfam" id="PF05378"/>
    </source>
</evidence>
<dbReference type="InterPro" id="IPR008040">
    <property type="entry name" value="Hydant_A_N"/>
</dbReference>
<keyword evidence="4" id="KW-1185">Reference proteome</keyword>
<dbReference type="PANTHER" id="PTHR11365">
    <property type="entry name" value="5-OXOPROLINASE RELATED"/>
    <property type="match status" value="1"/>
</dbReference>
<dbReference type="InterPro" id="IPR002821">
    <property type="entry name" value="Hydantoinase_A"/>
</dbReference>
<dbReference type="GO" id="GO:0016787">
    <property type="term" value="F:hydrolase activity"/>
    <property type="evidence" value="ECO:0007669"/>
    <property type="project" value="InterPro"/>
</dbReference>
<proteinExistence type="predicted"/>
<sequence>MIRLGIDIGGTNTDGVILSADNEILASTKSTTTKDIFSGIKQTLNKLMEESKLDAEKIDVATLGTTHCTNAIVERKGLNRVGIIRICLPSGSAVTPLLDWPQDLVDQLDPVMFLIHGGYEYNGEPIAALEENELQNVVEKLKGEVDSIAITSVFSPVQNKQEKYVAEYLSKAMPEIPISISSEIGSVGLIERENATILNAALMSTIRHVSEGFQQALGQEGIQAKIFLGQNDGTLMTNEYAQKYPIYTIACGPTNSIRGAAHLTNEPNAIVVDIGGTTTDIGVLANSFPRQTSLAVEVGGVRTNYRMPDIYSVGFGGGTRIHQKDEGWKVGPDSVGYRLMEEAKSFGGETLTATDIAIAKGQVRFGEANIDSFKDLPIEDIYEIMTHVVEEAIDRMKTNSEDATVVLVGGGAALMPEALKGASKVIRPAHAGVANAIGAALGDISGTVERIYLLENESYETIMENAKAEAVKNAVAAGADPDQIQIIQLEDFPLAYLPGQALLVKVKVAGPLKI</sequence>
<feature type="domain" description="Hydantoinase A/oxoprolinase" evidence="1">
    <location>
        <begin position="192"/>
        <end position="363"/>
    </location>
</feature>
<gene>
    <name evidence="3" type="ORF">OSO01_41830</name>
</gene>
<dbReference type="PANTHER" id="PTHR11365:SF10">
    <property type="entry name" value="HYDANTOINASE_OXOPROLINASE"/>
    <property type="match status" value="1"/>
</dbReference>
<dbReference type="RefSeq" id="WP_147212332.1">
    <property type="nucleotide sequence ID" value="NZ_BJYM01000022.1"/>
</dbReference>
<name>A0A511ZPR4_9BACI</name>
<dbReference type="Proteomes" id="UP000321558">
    <property type="component" value="Unassembled WGS sequence"/>
</dbReference>
<dbReference type="InterPro" id="IPR043129">
    <property type="entry name" value="ATPase_NBD"/>
</dbReference>
<dbReference type="STRING" id="582851.GCA_900162665_01605"/>
<dbReference type="Pfam" id="PF05378">
    <property type="entry name" value="Hydant_A_N"/>
    <property type="match status" value="1"/>
</dbReference>
<evidence type="ECO:0000313" key="4">
    <source>
        <dbReference type="Proteomes" id="UP000321558"/>
    </source>
</evidence>
<dbReference type="Gene3D" id="3.30.420.40">
    <property type="match status" value="2"/>
</dbReference>
<dbReference type="OrthoDB" id="9768323at2"/>
<comment type="caution">
    <text evidence="3">The sequence shown here is derived from an EMBL/GenBank/DDBJ whole genome shotgun (WGS) entry which is preliminary data.</text>
</comment>
<dbReference type="Pfam" id="PF01968">
    <property type="entry name" value="Hydantoinase_A"/>
    <property type="match status" value="1"/>
</dbReference>
<protein>
    <submittedName>
        <fullName evidence="3">Hydantoinase subunit beta</fullName>
    </submittedName>
</protein>
<accession>A0A511ZPR4</accession>
<evidence type="ECO:0000313" key="3">
    <source>
        <dbReference type="EMBL" id="GEN89444.1"/>
    </source>
</evidence>
<dbReference type="EMBL" id="BJYM01000022">
    <property type="protein sequence ID" value="GEN89444.1"/>
    <property type="molecule type" value="Genomic_DNA"/>
</dbReference>
<dbReference type="AlphaFoldDB" id="A0A511ZPR4"/>
<feature type="domain" description="Hydantoinase/oxoprolinase N-terminal" evidence="2">
    <location>
        <begin position="3"/>
        <end position="171"/>
    </location>
</feature>
<evidence type="ECO:0000259" key="1">
    <source>
        <dbReference type="Pfam" id="PF01968"/>
    </source>
</evidence>
<organism evidence="3 4">
    <name type="scientific">Oceanobacillus sojae</name>
    <dbReference type="NCBI Taxonomy" id="582851"/>
    <lineage>
        <taxon>Bacteria</taxon>
        <taxon>Bacillati</taxon>
        <taxon>Bacillota</taxon>
        <taxon>Bacilli</taxon>
        <taxon>Bacillales</taxon>
        <taxon>Bacillaceae</taxon>
        <taxon>Oceanobacillus</taxon>
    </lineage>
</organism>
<dbReference type="InterPro" id="IPR045079">
    <property type="entry name" value="Oxoprolinase-like"/>
</dbReference>
<reference evidence="3 4" key="1">
    <citation type="submission" date="2019-07" db="EMBL/GenBank/DDBJ databases">
        <title>Whole genome shotgun sequence of Oceanobacillus sojae NBRC 105379.</title>
        <authorList>
            <person name="Hosoyama A."/>
            <person name="Uohara A."/>
            <person name="Ohji S."/>
            <person name="Ichikawa N."/>
        </authorList>
    </citation>
    <scope>NUCLEOTIDE SEQUENCE [LARGE SCALE GENOMIC DNA]</scope>
    <source>
        <strain evidence="3 4">NBRC 105379</strain>
    </source>
</reference>
<dbReference type="SUPFAM" id="SSF53067">
    <property type="entry name" value="Actin-like ATPase domain"/>
    <property type="match status" value="1"/>
</dbReference>